<dbReference type="CDD" id="cd12151">
    <property type="entry name" value="F1-ATPase_gamma"/>
    <property type="match status" value="1"/>
</dbReference>
<dbReference type="SUPFAM" id="SSF52943">
    <property type="entry name" value="ATP synthase (F1-ATPase), gamma subunit"/>
    <property type="match status" value="1"/>
</dbReference>
<dbReference type="NCBIfam" id="TIGR01146">
    <property type="entry name" value="ATPsyn_F1gamma"/>
    <property type="match status" value="1"/>
</dbReference>
<comment type="function">
    <text evidence="1 10">Produces ATP from ADP in the presence of a proton gradient across the membrane. The gamma chain is believed to be important in regulating ATPase activity and the flow of protons through the CF(0) complex.</text>
</comment>
<dbReference type="InterPro" id="IPR035968">
    <property type="entry name" value="ATP_synth_F1_ATPase_gsu"/>
</dbReference>
<evidence type="ECO:0000256" key="4">
    <source>
        <dbReference type="ARBA" id="ARBA00022448"/>
    </source>
</evidence>
<dbReference type="PROSITE" id="PS00153">
    <property type="entry name" value="ATPASE_GAMMA"/>
    <property type="match status" value="1"/>
</dbReference>
<evidence type="ECO:0000313" key="11">
    <source>
        <dbReference type="EMBL" id="PRR80439.1"/>
    </source>
</evidence>
<evidence type="ECO:0000256" key="1">
    <source>
        <dbReference type="ARBA" id="ARBA00003456"/>
    </source>
</evidence>
<accession>A0A2T0B963</accession>
<evidence type="ECO:0000256" key="7">
    <source>
        <dbReference type="ARBA" id="ARBA00023136"/>
    </source>
</evidence>
<dbReference type="Gene3D" id="3.40.1380.10">
    <property type="match status" value="1"/>
</dbReference>
<dbReference type="InterPro" id="IPR000131">
    <property type="entry name" value="ATP_synth_F1_gsu"/>
</dbReference>
<comment type="similarity">
    <text evidence="3 10">Belongs to the ATPase gamma chain family.</text>
</comment>
<dbReference type="Gene3D" id="1.10.287.80">
    <property type="entry name" value="ATP synthase, gamma subunit, helix hairpin domain"/>
    <property type="match status" value="1"/>
</dbReference>
<keyword evidence="4 10" id="KW-0813">Transport</keyword>
<dbReference type="OrthoDB" id="9812769at2"/>
<dbReference type="GO" id="GO:0042777">
    <property type="term" value="P:proton motive force-driven plasma membrane ATP synthesis"/>
    <property type="evidence" value="ECO:0007669"/>
    <property type="project" value="UniProtKB-UniRule"/>
</dbReference>
<evidence type="ECO:0000256" key="8">
    <source>
        <dbReference type="ARBA" id="ARBA00023196"/>
    </source>
</evidence>
<dbReference type="PRINTS" id="PR00126">
    <property type="entry name" value="ATPASEGAMMA"/>
</dbReference>
<dbReference type="PANTHER" id="PTHR11693:SF22">
    <property type="entry name" value="ATP SYNTHASE SUBUNIT GAMMA, MITOCHONDRIAL"/>
    <property type="match status" value="1"/>
</dbReference>
<evidence type="ECO:0000313" key="12">
    <source>
        <dbReference type="Proteomes" id="UP000239706"/>
    </source>
</evidence>
<protein>
    <recommendedName>
        <fullName evidence="10">ATP synthase gamma chain</fullName>
    </recommendedName>
    <alternativeName>
        <fullName evidence="10">ATP synthase F1 sector gamma subunit</fullName>
    </alternativeName>
    <alternativeName>
        <fullName evidence="10">F-ATPase gamma subunit</fullName>
    </alternativeName>
</protein>
<evidence type="ECO:0000256" key="9">
    <source>
        <dbReference type="ARBA" id="ARBA00023310"/>
    </source>
</evidence>
<keyword evidence="12" id="KW-1185">Reference proteome</keyword>
<comment type="subunit">
    <text evidence="10">F-type ATPases have 2 components, CF(1) - the catalytic core - and CF(0) - the membrane proton channel. CF(1) has five subunits: alpha(3), beta(3), gamma(1), delta(1), epsilon(1). CF(0) has three main subunits: a, b and c.</text>
</comment>
<keyword evidence="9 10" id="KW-0066">ATP synthesis</keyword>
<dbReference type="GO" id="GO:0046933">
    <property type="term" value="F:proton-transporting ATP synthase activity, rotational mechanism"/>
    <property type="evidence" value="ECO:0007669"/>
    <property type="project" value="UniProtKB-UniRule"/>
</dbReference>
<dbReference type="GO" id="GO:0045259">
    <property type="term" value="C:proton-transporting ATP synthase complex"/>
    <property type="evidence" value="ECO:0007669"/>
    <property type="project" value="UniProtKB-KW"/>
</dbReference>
<dbReference type="EMBL" id="PVXO01000006">
    <property type="protein sequence ID" value="PRR80439.1"/>
    <property type="molecule type" value="Genomic_DNA"/>
</dbReference>
<evidence type="ECO:0000256" key="2">
    <source>
        <dbReference type="ARBA" id="ARBA00004170"/>
    </source>
</evidence>
<dbReference type="InterPro" id="IPR023632">
    <property type="entry name" value="ATP_synth_F1_gsu_CS"/>
</dbReference>
<dbReference type="GO" id="GO:0005524">
    <property type="term" value="F:ATP binding"/>
    <property type="evidence" value="ECO:0007669"/>
    <property type="project" value="UniProtKB-UniRule"/>
</dbReference>
<name>A0A2T0B963_9CLOT</name>
<sequence>MAGIGLVAIRRRMKSVTNTQKITRAMGIVATSKLRKIRVKLEDNEHYQDYFEDIKDYILNSLEGENLYTKENKESKTLFLVITSNLGLCGGHNINVINEVMSRLPHNKEDFILMVIGKKGKSYLNKFKVPIEKEFLNISDDPGLEDANDISKLILNMYRDNSINSVYVVYTKFISTVKQVVETRKILPLEISNDINSEYDFEFETTADNILEEIIEPYINEKLLYYLLNSKVSEQASRMTAMNGATRNAKDILDKLTARYNRIRQSGITEEISEIIGGAEAQK</sequence>
<dbReference type="Proteomes" id="UP000239706">
    <property type="component" value="Unassembled WGS sequence"/>
</dbReference>
<comment type="subcellular location">
    <subcellularLocation>
        <location evidence="10">Cell membrane</location>
        <topology evidence="10">Peripheral membrane protein</topology>
    </subcellularLocation>
    <subcellularLocation>
        <location evidence="2">Membrane</location>
        <topology evidence="2">Peripheral membrane protein</topology>
    </subcellularLocation>
</comment>
<keyword evidence="5 10" id="KW-0375">Hydrogen ion transport</keyword>
<dbReference type="HAMAP" id="MF_00815">
    <property type="entry name" value="ATP_synth_gamma_bact"/>
    <property type="match status" value="1"/>
</dbReference>
<keyword evidence="8 10" id="KW-0139">CF(1)</keyword>
<reference evidence="11 12" key="1">
    <citation type="submission" date="2018-03" db="EMBL/GenBank/DDBJ databases">
        <title>Genome sequence of Clostridium liquoris DSM 100320.</title>
        <authorList>
            <person name="Poehlein A."/>
            <person name="Daniel R."/>
        </authorList>
    </citation>
    <scope>NUCLEOTIDE SEQUENCE [LARGE SCALE GENOMIC DNA]</scope>
    <source>
        <strain evidence="11 12">DSM 100320</strain>
    </source>
</reference>
<dbReference type="RefSeq" id="WP_106062510.1">
    <property type="nucleotide sequence ID" value="NZ_PVXO01000006.1"/>
</dbReference>
<organism evidence="11 12">
    <name type="scientific">Clostridium liquoris</name>
    <dbReference type="NCBI Taxonomy" id="1289519"/>
    <lineage>
        <taxon>Bacteria</taxon>
        <taxon>Bacillati</taxon>
        <taxon>Bacillota</taxon>
        <taxon>Clostridia</taxon>
        <taxon>Eubacteriales</taxon>
        <taxon>Clostridiaceae</taxon>
        <taxon>Clostridium</taxon>
    </lineage>
</organism>
<dbReference type="AlphaFoldDB" id="A0A2T0B963"/>
<proteinExistence type="inferred from homology"/>
<evidence type="ECO:0000256" key="10">
    <source>
        <dbReference type="HAMAP-Rule" id="MF_00815"/>
    </source>
</evidence>
<dbReference type="PANTHER" id="PTHR11693">
    <property type="entry name" value="ATP SYNTHASE GAMMA CHAIN"/>
    <property type="match status" value="1"/>
</dbReference>
<gene>
    <name evidence="10 11" type="primary">atpG</name>
    <name evidence="11" type="ORF">CLLI_03200</name>
</gene>
<evidence type="ECO:0000256" key="5">
    <source>
        <dbReference type="ARBA" id="ARBA00022781"/>
    </source>
</evidence>
<evidence type="ECO:0000256" key="3">
    <source>
        <dbReference type="ARBA" id="ARBA00007681"/>
    </source>
</evidence>
<dbReference type="Pfam" id="PF00231">
    <property type="entry name" value="ATP-synt"/>
    <property type="match status" value="1"/>
</dbReference>
<comment type="caution">
    <text evidence="11">The sequence shown here is derived from an EMBL/GenBank/DDBJ whole genome shotgun (WGS) entry which is preliminary data.</text>
</comment>
<dbReference type="GO" id="GO:0005886">
    <property type="term" value="C:plasma membrane"/>
    <property type="evidence" value="ECO:0007669"/>
    <property type="project" value="UniProtKB-SubCell"/>
</dbReference>
<keyword evidence="6 10" id="KW-0406">Ion transport</keyword>
<keyword evidence="7 10" id="KW-0472">Membrane</keyword>
<evidence type="ECO:0000256" key="6">
    <source>
        <dbReference type="ARBA" id="ARBA00023065"/>
    </source>
</evidence>
<keyword evidence="10" id="KW-1003">Cell membrane</keyword>